<evidence type="ECO:0000313" key="2">
    <source>
        <dbReference type="Proteomes" id="UP000269396"/>
    </source>
</evidence>
<gene>
    <name evidence="1" type="ORF">SMTD_LOCUS3611</name>
</gene>
<proteinExistence type="predicted"/>
<evidence type="ECO:0000313" key="1">
    <source>
        <dbReference type="EMBL" id="VDO97320.1"/>
    </source>
</evidence>
<dbReference type="EMBL" id="UZAL01007002">
    <property type="protein sequence ID" value="VDO97320.1"/>
    <property type="molecule type" value="Genomic_DNA"/>
</dbReference>
<name>A0A3P7ZCA4_9TREM</name>
<sequence>MKFLVKRCHELFTQLDPVELTILESYIINLRTIMKPGWDILNWKSLGINEFITKVEEELNRFASMCNLCKKTAADIEARLELIGLADLFPTPKWTDEYQKTAMGEYFTCKVINTNFDYLIILI</sequence>
<reference evidence="1 2" key="1">
    <citation type="submission" date="2018-11" db="EMBL/GenBank/DDBJ databases">
        <authorList>
            <consortium name="Pathogen Informatics"/>
        </authorList>
    </citation>
    <scope>NUCLEOTIDE SEQUENCE [LARGE SCALE GENOMIC DNA]</scope>
    <source>
        <strain>Denwood</strain>
        <strain evidence="2">Zambia</strain>
    </source>
</reference>
<dbReference type="AlphaFoldDB" id="A0A3P7ZCA4"/>
<accession>A0A3P7ZCA4</accession>
<organism evidence="1 2">
    <name type="scientific">Schistosoma mattheei</name>
    <dbReference type="NCBI Taxonomy" id="31246"/>
    <lineage>
        <taxon>Eukaryota</taxon>
        <taxon>Metazoa</taxon>
        <taxon>Spiralia</taxon>
        <taxon>Lophotrochozoa</taxon>
        <taxon>Platyhelminthes</taxon>
        <taxon>Trematoda</taxon>
        <taxon>Digenea</taxon>
        <taxon>Strigeidida</taxon>
        <taxon>Schistosomatoidea</taxon>
        <taxon>Schistosomatidae</taxon>
        <taxon>Schistosoma</taxon>
    </lineage>
</organism>
<keyword evidence="2" id="KW-1185">Reference proteome</keyword>
<protein>
    <submittedName>
        <fullName evidence="1">Uncharacterized protein</fullName>
    </submittedName>
</protein>
<dbReference type="Proteomes" id="UP000269396">
    <property type="component" value="Unassembled WGS sequence"/>
</dbReference>